<reference evidence="7" key="1">
    <citation type="journal article" date="2019" name="Int. J. Syst. Evol. Microbiol.">
        <title>The Global Catalogue of Microorganisms (GCM) 10K type strain sequencing project: providing services to taxonomists for standard genome sequencing and annotation.</title>
        <authorList>
            <consortium name="The Broad Institute Genomics Platform"/>
            <consortium name="The Broad Institute Genome Sequencing Center for Infectious Disease"/>
            <person name="Wu L."/>
            <person name="Ma J."/>
        </authorList>
    </citation>
    <scope>NUCLEOTIDE SEQUENCE [LARGE SCALE GENOMIC DNA]</scope>
    <source>
        <strain evidence="7">CCUG 57401</strain>
    </source>
</reference>
<accession>A0ABW0NL70</accession>
<dbReference type="PANTHER" id="PTHR42756">
    <property type="entry name" value="TRANSCRIPTIONAL REGULATOR, MARR"/>
    <property type="match status" value="1"/>
</dbReference>
<proteinExistence type="predicted"/>
<dbReference type="Gene3D" id="1.10.10.10">
    <property type="entry name" value="Winged helix-like DNA-binding domain superfamily/Winged helix DNA-binding domain"/>
    <property type="match status" value="1"/>
</dbReference>
<evidence type="ECO:0000256" key="3">
    <source>
        <dbReference type="ARBA" id="ARBA00023163"/>
    </source>
</evidence>
<feature type="region of interest" description="Disordered" evidence="4">
    <location>
        <begin position="148"/>
        <end position="171"/>
    </location>
</feature>
<feature type="domain" description="HTH marR-type" evidence="5">
    <location>
        <begin position="10"/>
        <end position="143"/>
    </location>
</feature>
<dbReference type="Pfam" id="PF12802">
    <property type="entry name" value="MarR_2"/>
    <property type="match status" value="1"/>
</dbReference>
<dbReference type="InterPro" id="IPR036388">
    <property type="entry name" value="WH-like_DNA-bd_sf"/>
</dbReference>
<keyword evidence="1" id="KW-0805">Transcription regulation</keyword>
<sequence>MSLTEPRTTSDLLNFRLNRLLASSGAMIVRLCEGRYGITRREWRLLALLTEHGAMSPSELAQRANLERNRVSRLIPELVAKELITRVAVRGDGRRAEVAITAAGRTLYAELLPQSVAFSREVLAVLTDAERDAFDAALHKLTESAERIAARKPVPEKADRRHGGARRLRER</sequence>
<evidence type="ECO:0000259" key="5">
    <source>
        <dbReference type="PROSITE" id="PS50995"/>
    </source>
</evidence>
<gene>
    <name evidence="6" type="ORF">ACFPOE_19330</name>
</gene>
<dbReference type="EMBL" id="JBHSMF010000010">
    <property type="protein sequence ID" value="MFC5499704.1"/>
    <property type="molecule type" value="Genomic_DNA"/>
</dbReference>
<keyword evidence="7" id="KW-1185">Reference proteome</keyword>
<dbReference type="PROSITE" id="PS50995">
    <property type="entry name" value="HTH_MARR_2"/>
    <property type="match status" value="1"/>
</dbReference>
<name>A0ABW0NL70_9BURK</name>
<dbReference type="Proteomes" id="UP001596037">
    <property type="component" value="Unassembled WGS sequence"/>
</dbReference>
<dbReference type="PRINTS" id="PR00598">
    <property type="entry name" value="HTHMARR"/>
</dbReference>
<evidence type="ECO:0000313" key="7">
    <source>
        <dbReference type="Proteomes" id="UP001596037"/>
    </source>
</evidence>
<evidence type="ECO:0000313" key="6">
    <source>
        <dbReference type="EMBL" id="MFC5499704.1"/>
    </source>
</evidence>
<comment type="caution">
    <text evidence="6">The sequence shown here is derived from an EMBL/GenBank/DDBJ whole genome shotgun (WGS) entry which is preliminary data.</text>
</comment>
<dbReference type="RefSeq" id="WP_376851956.1">
    <property type="nucleotide sequence ID" value="NZ_JBHSMF010000010.1"/>
</dbReference>
<evidence type="ECO:0000256" key="4">
    <source>
        <dbReference type="SAM" id="MobiDB-lite"/>
    </source>
</evidence>
<keyword evidence="2" id="KW-0238">DNA-binding</keyword>
<evidence type="ECO:0000256" key="1">
    <source>
        <dbReference type="ARBA" id="ARBA00023015"/>
    </source>
</evidence>
<evidence type="ECO:0000256" key="2">
    <source>
        <dbReference type="ARBA" id="ARBA00023125"/>
    </source>
</evidence>
<protein>
    <submittedName>
        <fullName evidence="6">MarR family winged helix-turn-helix transcriptional regulator</fullName>
    </submittedName>
</protein>
<dbReference type="SMART" id="SM00347">
    <property type="entry name" value="HTH_MARR"/>
    <property type="match status" value="1"/>
</dbReference>
<dbReference type="SUPFAM" id="SSF46785">
    <property type="entry name" value="Winged helix' DNA-binding domain"/>
    <property type="match status" value="1"/>
</dbReference>
<keyword evidence="3" id="KW-0804">Transcription</keyword>
<dbReference type="PANTHER" id="PTHR42756:SF1">
    <property type="entry name" value="TRANSCRIPTIONAL REPRESSOR OF EMRAB OPERON"/>
    <property type="match status" value="1"/>
</dbReference>
<dbReference type="InterPro" id="IPR000835">
    <property type="entry name" value="HTH_MarR-typ"/>
</dbReference>
<organism evidence="6 7">
    <name type="scientific">Caenimonas terrae</name>
    <dbReference type="NCBI Taxonomy" id="696074"/>
    <lineage>
        <taxon>Bacteria</taxon>
        <taxon>Pseudomonadati</taxon>
        <taxon>Pseudomonadota</taxon>
        <taxon>Betaproteobacteria</taxon>
        <taxon>Burkholderiales</taxon>
        <taxon>Comamonadaceae</taxon>
        <taxon>Caenimonas</taxon>
    </lineage>
</organism>
<dbReference type="InterPro" id="IPR036390">
    <property type="entry name" value="WH_DNA-bd_sf"/>
</dbReference>